<dbReference type="AlphaFoldDB" id="A0A420DKD8"/>
<organism evidence="1 2">
    <name type="scientific">Ichthyenterobacterium magnum</name>
    <dbReference type="NCBI Taxonomy" id="1230530"/>
    <lineage>
        <taxon>Bacteria</taxon>
        <taxon>Pseudomonadati</taxon>
        <taxon>Bacteroidota</taxon>
        <taxon>Flavobacteriia</taxon>
        <taxon>Flavobacteriales</taxon>
        <taxon>Flavobacteriaceae</taxon>
        <taxon>Ichthyenterobacterium</taxon>
    </lineage>
</organism>
<accession>A0A420DKD8</accession>
<reference evidence="1 2" key="1">
    <citation type="submission" date="2018-09" db="EMBL/GenBank/DDBJ databases">
        <title>Genomic Encyclopedia of Archaeal and Bacterial Type Strains, Phase II (KMG-II): from individual species to whole genera.</title>
        <authorList>
            <person name="Goeker M."/>
        </authorList>
    </citation>
    <scope>NUCLEOTIDE SEQUENCE [LARGE SCALE GENOMIC DNA]</scope>
    <source>
        <strain evidence="1 2">DSM 26283</strain>
    </source>
</reference>
<dbReference type="OrthoDB" id="488984at2"/>
<evidence type="ECO:0000313" key="2">
    <source>
        <dbReference type="Proteomes" id="UP000284892"/>
    </source>
</evidence>
<keyword evidence="2" id="KW-1185">Reference proteome</keyword>
<dbReference type="Proteomes" id="UP000284892">
    <property type="component" value="Unassembled WGS sequence"/>
</dbReference>
<dbReference type="EMBL" id="RAQJ01000003">
    <property type="protein sequence ID" value="RKE94655.1"/>
    <property type="molecule type" value="Genomic_DNA"/>
</dbReference>
<name>A0A420DKD8_9FLAO</name>
<comment type="caution">
    <text evidence="1">The sequence shown here is derived from an EMBL/GenBank/DDBJ whole genome shotgun (WGS) entry which is preliminary data.</text>
</comment>
<evidence type="ECO:0000313" key="1">
    <source>
        <dbReference type="EMBL" id="RKE94655.1"/>
    </source>
</evidence>
<sequence>MALLRKLNNYNVNNKNRKTRLNIGNPKNGWIPIEFSSTDFKLEFIASNIPVNPTNKLCESLILSLNGINTEICWNLEPECYFFELKPSENKITLFISKSGGITENRNVIYEMTADFESVILPMYRSLKKFSTLEFNEIDWTKIDKTKLDKLTELVTERKNYWQHRI</sequence>
<proteinExistence type="predicted"/>
<gene>
    <name evidence="1" type="ORF">BXY80_1663</name>
</gene>
<protein>
    <submittedName>
        <fullName evidence="1">Uncharacterized protein</fullName>
    </submittedName>
</protein>